<dbReference type="Pfam" id="PF03616">
    <property type="entry name" value="Glt_symporter"/>
    <property type="match status" value="1"/>
</dbReference>
<keyword evidence="1" id="KW-0406">Ion transport</keyword>
<feature type="transmembrane region" description="Helical" evidence="1">
    <location>
        <begin position="228"/>
        <end position="249"/>
    </location>
</feature>
<dbReference type="HOGENOM" id="CLU_040907_0_0_0"/>
<dbReference type="GO" id="GO:0015813">
    <property type="term" value="P:L-glutamate transmembrane transport"/>
    <property type="evidence" value="ECO:0007669"/>
    <property type="project" value="UniProtKB-UniRule"/>
</dbReference>
<feature type="transmembrane region" description="Helical" evidence="1">
    <location>
        <begin position="256"/>
        <end position="273"/>
    </location>
</feature>
<evidence type="ECO:0000313" key="4">
    <source>
        <dbReference type="Proteomes" id="UP000003748"/>
    </source>
</evidence>
<comment type="similarity">
    <text evidence="1">Belongs to the glutamate:Na(+) symporter (ESS) (TC 2.A.27) family.</text>
</comment>
<feature type="transmembrane region" description="Helical" evidence="1">
    <location>
        <begin position="50"/>
        <end position="69"/>
    </location>
</feature>
<sequence length="412" mass="44025">MFKYFINMLRGLVMFEYQLNMAETVGFAIVLLLLGRWIKKKVNFFERFFIPAPVIGGTLFSIILLIGHQTESFTFTFNNDIKNLLMIAFFTTVGFSASLKILAKGGVGVALFLLAATILVILQDIVGPVLAKALGIDPLLGLAAGSIPLTGGHGTSGAFGPYLEELGASGATVVAVASATYGLISGCLIGGPIARRLMIKNNLKPTEGKAGFDSSLLNNESEMTEESLFSAVVYVGIAMGIGATINIILEKYGIKFPAYLMGMVVAAIMRNIIDASQKPLPFNEIGVIGNISLSLFLSMALMSMKLWELVELAGPLSVILIVQTIVMALFAYFVTFNIMGRDYDAAVISTGHCGFGLGATPNAIANMETFTATNGPSVKAFFIIPIVGSLFIDFVNAMVIKGFASWIVANFR</sequence>
<keyword evidence="1" id="KW-0769">Symport</keyword>
<dbReference type="STRING" id="546275.FUSPEROL_01431"/>
<evidence type="ECO:0000313" key="3">
    <source>
        <dbReference type="EMBL" id="EFE86640.1"/>
    </source>
</evidence>
<accession>D4CVI7</accession>
<dbReference type="HAMAP" id="MF_02062">
    <property type="entry name" value="GltS"/>
    <property type="match status" value="1"/>
</dbReference>
<comment type="function">
    <text evidence="1">Catalyzes the sodium-dependent transport of glutamate.</text>
</comment>
<comment type="caution">
    <text evidence="3">The sequence shown here is derived from an EMBL/GenBank/DDBJ whole genome shotgun (WGS) entry which is preliminary data.</text>
</comment>
<keyword evidence="1" id="KW-0472">Membrane</keyword>
<feature type="transmembrane region" description="Helical" evidence="1">
    <location>
        <begin position="380"/>
        <end position="409"/>
    </location>
</feature>
<reference evidence="3 4" key="1">
    <citation type="submission" date="2010-02" db="EMBL/GenBank/DDBJ databases">
        <authorList>
            <person name="Weinstock G."/>
            <person name="Sodergren E."/>
            <person name="Clifton S."/>
            <person name="Fulton L."/>
            <person name="Fulton B."/>
            <person name="Courtney L."/>
            <person name="Fronick C."/>
            <person name="Harrison M."/>
            <person name="Strong C."/>
            <person name="Farmer C."/>
            <person name="Delahaunty K."/>
            <person name="Markovic C."/>
            <person name="Hall O."/>
            <person name="Minx P."/>
            <person name="Tomlinson C."/>
            <person name="Mitreva M."/>
            <person name="Nelson J."/>
            <person name="Hou S."/>
            <person name="Wollam A."/>
            <person name="Pepin K.H."/>
            <person name="Johnson M."/>
            <person name="Bhonagiri V."/>
            <person name="Zhang X."/>
            <person name="Suruliraj S."/>
            <person name="Warren W."/>
            <person name="Chinwalla A."/>
            <person name="Mardis E.R."/>
            <person name="Wilson R.K."/>
        </authorList>
    </citation>
    <scope>NUCLEOTIDE SEQUENCE [LARGE SCALE GENOMIC DNA]</scope>
    <source>
        <strain evidence="3 4">ATCC 33693</strain>
    </source>
</reference>
<dbReference type="AlphaFoldDB" id="D4CVI7"/>
<feature type="transmembrane region" description="Helical" evidence="1">
    <location>
        <begin position="81"/>
        <end position="102"/>
    </location>
</feature>
<keyword evidence="1" id="KW-0813">Transport</keyword>
<dbReference type="PANTHER" id="PTHR36178">
    <property type="entry name" value="SLR0625 PROTEIN"/>
    <property type="match status" value="1"/>
</dbReference>
<keyword evidence="1" id="KW-0915">Sodium</keyword>
<dbReference type="EMBL" id="ACJY01000072">
    <property type="protein sequence ID" value="EFE86640.1"/>
    <property type="molecule type" value="Genomic_DNA"/>
</dbReference>
<organism evidence="3 4">
    <name type="scientific">Fusobacterium periodonticum ATCC 33693</name>
    <dbReference type="NCBI Taxonomy" id="546275"/>
    <lineage>
        <taxon>Bacteria</taxon>
        <taxon>Fusobacteriati</taxon>
        <taxon>Fusobacteriota</taxon>
        <taxon>Fusobacteriia</taxon>
        <taxon>Fusobacteriales</taxon>
        <taxon>Fusobacteriaceae</taxon>
        <taxon>Fusobacterium</taxon>
    </lineage>
</organism>
<feature type="transmembrane region" description="Helical" evidence="1">
    <location>
        <begin position="285"/>
        <end position="304"/>
    </location>
</feature>
<name>D4CVI7_9FUSO</name>
<dbReference type="NCBIfam" id="TIGR00210">
    <property type="entry name" value="gltS"/>
    <property type="match status" value="1"/>
</dbReference>
<keyword evidence="1" id="KW-0812">Transmembrane</keyword>
<keyword evidence="1" id="KW-0029">Amino-acid transport</keyword>
<feature type="transmembrane region" description="Helical" evidence="1">
    <location>
        <begin position="20"/>
        <end position="38"/>
    </location>
</feature>
<evidence type="ECO:0000256" key="1">
    <source>
        <dbReference type="HAMAP-Rule" id="MF_02062"/>
    </source>
</evidence>
<keyword evidence="1" id="KW-1003">Cell membrane</keyword>
<comment type="subcellular location">
    <subcellularLocation>
        <location evidence="1">Cell membrane</location>
        <topology evidence="1">Multi-pass membrane protein</topology>
    </subcellularLocation>
</comment>
<keyword evidence="1" id="KW-0739">Sodium transport</keyword>
<feature type="transmembrane region" description="Helical" evidence="1">
    <location>
        <begin position="109"/>
        <end position="131"/>
    </location>
</feature>
<dbReference type="GO" id="GO:0005886">
    <property type="term" value="C:plasma membrane"/>
    <property type="evidence" value="ECO:0007669"/>
    <property type="project" value="UniProtKB-SubCell"/>
</dbReference>
<keyword evidence="1" id="KW-1133">Transmembrane helix</keyword>
<dbReference type="InterPro" id="IPR004445">
    <property type="entry name" value="GltS"/>
</dbReference>
<evidence type="ECO:0000256" key="2">
    <source>
        <dbReference type="NCBIfam" id="TIGR00210"/>
    </source>
</evidence>
<dbReference type="PANTHER" id="PTHR36178:SF1">
    <property type="entry name" value="SODIUM_GLUTAMATE SYMPORTER"/>
    <property type="match status" value="1"/>
</dbReference>
<gene>
    <name evidence="3" type="primary">gltS</name>
    <name evidence="3" type="ORF">FUSPEROL_01431</name>
</gene>
<dbReference type="eggNOG" id="COG0786">
    <property type="taxonomic scope" value="Bacteria"/>
</dbReference>
<proteinExistence type="inferred from homology"/>
<dbReference type="Proteomes" id="UP000003748">
    <property type="component" value="Unassembled WGS sequence"/>
</dbReference>
<protein>
    <recommendedName>
        <fullName evidence="1 2">Sodium/glutamate symporter</fullName>
    </recommendedName>
</protein>
<feature type="transmembrane region" description="Helical" evidence="1">
    <location>
        <begin position="316"/>
        <end position="334"/>
    </location>
</feature>
<comment type="caution">
    <text evidence="1">Lacks conserved residue(s) required for the propagation of feature annotation.</text>
</comment>
<dbReference type="GO" id="GO:0015501">
    <property type="term" value="F:glutamate:sodium symporter activity"/>
    <property type="evidence" value="ECO:0007669"/>
    <property type="project" value="UniProtKB-UniRule"/>
</dbReference>